<dbReference type="InterPro" id="IPR000412">
    <property type="entry name" value="ABC_2_transport"/>
</dbReference>
<name>A0A5B9DHZ0_9HYPH</name>
<feature type="transmembrane region" description="Helical" evidence="9">
    <location>
        <begin position="74"/>
        <end position="91"/>
    </location>
</feature>
<dbReference type="Proteomes" id="UP000321062">
    <property type="component" value="Chromosome"/>
</dbReference>
<dbReference type="RefSeq" id="WP_049707220.1">
    <property type="nucleotide sequence ID" value="NZ_BMFM01000001.1"/>
</dbReference>
<evidence type="ECO:0000256" key="6">
    <source>
        <dbReference type="ARBA" id="ARBA00022692"/>
    </source>
</evidence>
<evidence type="ECO:0000256" key="8">
    <source>
        <dbReference type="ARBA" id="ARBA00023136"/>
    </source>
</evidence>
<dbReference type="PRINTS" id="PR00164">
    <property type="entry name" value="ABC2TRNSPORT"/>
</dbReference>
<evidence type="ECO:0000256" key="5">
    <source>
        <dbReference type="ARBA" id="ARBA00022519"/>
    </source>
</evidence>
<keyword evidence="4 9" id="KW-1003">Cell membrane</keyword>
<keyword evidence="5" id="KW-0997">Cell inner membrane</keyword>
<dbReference type="InterPro" id="IPR047817">
    <property type="entry name" value="ABC2_TM_bact-type"/>
</dbReference>
<evidence type="ECO:0000256" key="9">
    <source>
        <dbReference type="RuleBase" id="RU361157"/>
    </source>
</evidence>
<dbReference type="OrthoDB" id="9786910at2"/>
<evidence type="ECO:0000256" key="2">
    <source>
        <dbReference type="ARBA" id="ARBA00007783"/>
    </source>
</evidence>
<evidence type="ECO:0000256" key="4">
    <source>
        <dbReference type="ARBA" id="ARBA00022475"/>
    </source>
</evidence>
<comment type="similarity">
    <text evidence="2 9">Belongs to the ABC-2 integral membrane protein family.</text>
</comment>
<dbReference type="PROSITE" id="PS51012">
    <property type="entry name" value="ABC_TM2"/>
    <property type="match status" value="1"/>
</dbReference>
<dbReference type="EMBL" id="CP041690">
    <property type="protein sequence ID" value="QEE18744.1"/>
    <property type="molecule type" value="Genomic_DNA"/>
</dbReference>
<keyword evidence="11" id="KW-1185">Reference proteome</keyword>
<feature type="transmembrane region" description="Helical" evidence="9">
    <location>
        <begin position="128"/>
        <end position="148"/>
    </location>
</feature>
<keyword evidence="8 9" id="KW-0472">Membrane</keyword>
<reference evidence="10 11" key="1">
    <citation type="journal article" date="2015" name="Int. J. Syst. Evol. Microbiol.">
        <title>Youhaiella tibetensis gen. nov., sp. nov., isolated from subsurface sediment.</title>
        <authorList>
            <person name="Wang Y.X."/>
            <person name="Huang F.Q."/>
            <person name="Nogi Y."/>
            <person name="Pang S.J."/>
            <person name="Wang P.K."/>
            <person name="Lv J."/>
        </authorList>
    </citation>
    <scope>NUCLEOTIDE SEQUENCE [LARGE SCALE GENOMIC DNA]</scope>
    <source>
        <strain evidence="11">fig4</strain>
    </source>
</reference>
<dbReference type="Pfam" id="PF01061">
    <property type="entry name" value="ABC2_membrane"/>
    <property type="match status" value="1"/>
</dbReference>
<evidence type="ECO:0000256" key="1">
    <source>
        <dbReference type="ARBA" id="ARBA00004429"/>
    </source>
</evidence>
<dbReference type="GO" id="GO:0043190">
    <property type="term" value="C:ATP-binding cassette (ABC) transporter complex"/>
    <property type="evidence" value="ECO:0007669"/>
    <property type="project" value="InterPro"/>
</dbReference>
<dbReference type="AlphaFoldDB" id="A0A5B9DHZ0"/>
<feature type="transmembrane region" description="Helical" evidence="9">
    <location>
        <begin position="186"/>
        <end position="203"/>
    </location>
</feature>
<comment type="subcellular location">
    <subcellularLocation>
        <location evidence="1 9">Cell inner membrane</location>
        <topology evidence="1 9">Multi-pass membrane protein</topology>
    </subcellularLocation>
</comment>
<keyword evidence="3 9" id="KW-0813">Transport</keyword>
<sequence length="272" mass="30618">MTLKIIEAKSRRTLPDLGEVWQHRELGLLLTYRQIAGRYKQMLLGGLWAVLEPLATLALMTVVFGAVLRVDTNGFPYPVFAFAGLIPWLLFSRATQAIAGSLQENMALLSKVYFPRLILPMVALFRELFDSLITVAILIILAAVYGFFPSWKYLLILPALAMVGLGAAAIGLWVAALMVRLRDIRPLLTIVLQAGMYLTPILYSPSMVPERFMPIYQLNPMYWAVELFRWILLGQDFHLTPSFYVAMGLTLVLLVTGLFVFSVYEKVTVDVQ</sequence>
<evidence type="ECO:0000313" key="10">
    <source>
        <dbReference type="EMBL" id="QEE18744.1"/>
    </source>
</evidence>
<protein>
    <recommendedName>
        <fullName evidence="9">Transport permease protein</fullName>
    </recommendedName>
</protein>
<evidence type="ECO:0000256" key="7">
    <source>
        <dbReference type="ARBA" id="ARBA00022989"/>
    </source>
</evidence>
<dbReference type="PANTHER" id="PTHR30413">
    <property type="entry name" value="INNER MEMBRANE TRANSPORT PERMEASE"/>
    <property type="match status" value="1"/>
</dbReference>
<feature type="transmembrane region" description="Helical" evidence="9">
    <location>
        <begin position="43"/>
        <end position="68"/>
    </location>
</feature>
<accession>A0A5B9DHZ0</accession>
<dbReference type="GO" id="GO:0015920">
    <property type="term" value="P:lipopolysaccharide transport"/>
    <property type="evidence" value="ECO:0007669"/>
    <property type="project" value="TreeGrafter"/>
</dbReference>
<organism evidence="10 11">
    <name type="scientific">Paradevosia tibetensis</name>
    <dbReference type="NCBI Taxonomy" id="1447062"/>
    <lineage>
        <taxon>Bacteria</taxon>
        <taxon>Pseudomonadati</taxon>
        <taxon>Pseudomonadota</taxon>
        <taxon>Alphaproteobacteria</taxon>
        <taxon>Hyphomicrobiales</taxon>
        <taxon>Devosiaceae</taxon>
        <taxon>Paradevosia</taxon>
    </lineage>
</organism>
<dbReference type="KEGG" id="yti:FNA67_00450"/>
<keyword evidence="6 9" id="KW-0812">Transmembrane</keyword>
<evidence type="ECO:0000256" key="3">
    <source>
        <dbReference type="ARBA" id="ARBA00022448"/>
    </source>
</evidence>
<proteinExistence type="inferred from homology"/>
<dbReference type="GO" id="GO:0140359">
    <property type="term" value="F:ABC-type transporter activity"/>
    <property type="evidence" value="ECO:0007669"/>
    <property type="project" value="InterPro"/>
</dbReference>
<keyword evidence="7 9" id="KW-1133">Transmembrane helix</keyword>
<gene>
    <name evidence="10" type="ORF">FNA67_00450</name>
</gene>
<evidence type="ECO:0000313" key="11">
    <source>
        <dbReference type="Proteomes" id="UP000321062"/>
    </source>
</evidence>
<dbReference type="PANTHER" id="PTHR30413:SF8">
    <property type="entry name" value="TRANSPORT PERMEASE PROTEIN"/>
    <property type="match status" value="1"/>
</dbReference>
<dbReference type="InterPro" id="IPR013525">
    <property type="entry name" value="ABC2_TM"/>
</dbReference>
<feature type="transmembrane region" description="Helical" evidence="9">
    <location>
        <begin position="244"/>
        <end position="264"/>
    </location>
</feature>
<feature type="transmembrane region" description="Helical" evidence="9">
    <location>
        <begin position="154"/>
        <end position="179"/>
    </location>
</feature>